<feature type="compositionally biased region" description="Basic residues" evidence="1">
    <location>
        <begin position="109"/>
        <end position="123"/>
    </location>
</feature>
<dbReference type="RefSeq" id="YP_009908698.1">
    <property type="nucleotide sequence ID" value="NC_049928.1"/>
</dbReference>
<proteinExistence type="predicted"/>
<keyword evidence="3" id="KW-1185">Reference proteome</keyword>
<organism evidence="2 3">
    <name type="scientific">Microbacterium phage MonChoix</name>
    <dbReference type="NCBI Taxonomy" id="2590880"/>
    <lineage>
        <taxon>Viruses</taxon>
        <taxon>Duplodnaviria</taxon>
        <taxon>Heunggongvirae</taxon>
        <taxon>Uroviricota</taxon>
        <taxon>Caudoviricetes</taxon>
        <taxon>Ilzatvirus</taxon>
        <taxon>Ilzatvirus monchoix</taxon>
    </lineage>
</organism>
<name>A0A4Y6EMG7_9CAUD</name>
<dbReference type="KEGG" id="vg:56214245"/>
<feature type="region of interest" description="Disordered" evidence="1">
    <location>
        <begin position="103"/>
        <end position="123"/>
    </location>
</feature>
<reference evidence="2 3" key="1">
    <citation type="submission" date="2019-05" db="EMBL/GenBank/DDBJ databases">
        <authorList>
            <person name="Escoto-Diaz C.E."/>
            <person name="Dunn C.M."/>
            <person name="Emiroglu E.C."/>
            <person name="Foster A.J."/>
            <person name="Jackson B.L."/>
            <person name="Kidd N.C."/>
            <person name="McNeill E.S."/>
            <person name="Scott S.A."/>
            <person name="Small J.T."/>
            <person name="Smith A.T."/>
            <person name="Stanek A.M."/>
            <person name="Wise B.M."/>
            <person name="Frost V.J."/>
            <person name="Westover K.M."/>
            <person name="Garlena R.A."/>
            <person name="Russell D.A."/>
            <person name="Pope W.H."/>
            <person name="Jacobs-Sera D."/>
            <person name="Hatfull G.F."/>
        </authorList>
    </citation>
    <scope>NUCLEOTIDE SEQUENCE [LARGE SCALE GENOMIC DNA]</scope>
</reference>
<protein>
    <submittedName>
        <fullName evidence="2">Uncharacterized protein</fullName>
    </submittedName>
</protein>
<dbReference type="EMBL" id="MK894437">
    <property type="protein sequence ID" value="QDF16024.1"/>
    <property type="molecule type" value="Genomic_DNA"/>
</dbReference>
<accession>A0A4Y6EMG7</accession>
<evidence type="ECO:0000256" key="1">
    <source>
        <dbReference type="SAM" id="MobiDB-lite"/>
    </source>
</evidence>
<evidence type="ECO:0000313" key="3">
    <source>
        <dbReference type="Proteomes" id="UP000319738"/>
    </source>
</evidence>
<sequence>MNADKRAHLLTMVEVIQLVLDTAQADVYERTHDALRVAIHSVRTDEYHKLQNMRKHEGKNASTDKQIELSIHCLFELDAAVQCHEDLDYIGLKRHLERASLTEVPAAKPVKKKSTTGLRKRRA</sequence>
<dbReference type="GeneID" id="56214245"/>
<evidence type="ECO:0000313" key="2">
    <source>
        <dbReference type="EMBL" id="QDF16024.1"/>
    </source>
</evidence>
<gene>
    <name evidence="2" type="primary">59</name>
    <name evidence="2" type="ORF">SEA_MONCHOIX_59</name>
</gene>
<dbReference type="Proteomes" id="UP000319738">
    <property type="component" value="Segment"/>
</dbReference>